<evidence type="ECO:0000313" key="2">
    <source>
        <dbReference type="EMBL" id="MEQ2254487.1"/>
    </source>
</evidence>
<evidence type="ECO:0000313" key="3">
    <source>
        <dbReference type="Proteomes" id="UP001482620"/>
    </source>
</evidence>
<sequence>MPEGTMFISLDYSPSLSDKNLVCPKIELLRRFFFKNVPIPKHGYNGERVYSKNNQRLKYLGTETRKTLYQLSSIVVTASCCAAVWVSVALVHSTDHFHSLCYILILLSNFALFAIISAFNFLALCLAVARAVLGPNNGPGISVLAAHHD</sequence>
<dbReference type="Proteomes" id="UP001482620">
    <property type="component" value="Unassembled WGS sequence"/>
</dbReference>
<keyword evidence="1" id="KW-0812">Transmembrane</keyword>
<reference evidence="2 3" key="1">
    <citation type="submission" date="2021-06" db="EMBL/GenBank/DDBJ databases">
        <authorList>
            <person name="Palmer J.M."/>
        </authorList>
    </citation>
    <scope>NUCLEOTIDE SEQUENCE [LARGE SCALE GENOMIC DNA]</scope>
    <source>
        <strain evidence="3">if_2019</strain>
        <tissue evidence="2">Muscle</tissue>
    </source>
</reference>
<organism evidence="2 3">
    <name type="scientific">Ilyodon furcidens</name>
    <name type="common">goldbreast splitfin</name>
    <dbReference type="NCBI Taxonomy" id="33524"/>
    <lineage>
        <taxon>Eukaryota</taxon>
        <taxon>Metazoa</taxon>
        <taxon>Chordata</taxon>
        <taxon>Craniata</taxon>
        <taxon>Vertebrata</taxon>
        <taxon>Euteleostomi</taxon>
        <taxon>Actinopterygii</taxon>
        <taxon>Neopterygii</taxon>
        <taxon>Teleostei</taxon>
        <taxon>Neoteleostei</taxon>
        <taxon>Acanthomorphata</taxon>
        <taxon>Ovalentaria</taxon>
        <taxon>Atherinomorphae</taxon>
        <taxon>Cyprinodontiformes</taxon>
        <taxon>Goodeidae</taxon>
        <taxon>Ilyodon</taxon>
    </lineage>
</organism>
<gene>
    <name evidence="2" type="ORF">ILYODFUR_004267</name>
</gene>
<evidence type="ECO:0000256" key="1">
    <source>
        <dbReference type="SAM" id="Phobius"/>
    </source>
</evidence>
<name>A0ABV0VCJ3_9TELE</name>
<keyword evidence="1" id="KW-0472">Membrane</keyword>
<dbReference type="EMBL" id="JAHRIQ010104500">
    <property type="protein sequence ID" value="MEQ2254487.1"/>
    <property type="molecule type" value="Genomic_DNA"/>
</dbReference>
<proteinExistence type="predicted"/>
<accession>A0ABV0VCJ3</accession>
<keyword evidence="3" id="KW-1185">Reference proteome</keyword>
<comment type="caution">
    <text evidence="2">The sequence shown here is derived from an EMBL/GenBank/DDBJ whole genome shotgun (WGS) entry which is preliminary data.</text>
</comment>
<feature type="transmembrane region" description="Helical" evidence="1">
    <location>
        <begin position="102"/>
        <end position="129"/>
    </location>
</feature>
<keyword evidence="1" id="KW-1133">Transmembrane helix</keyword>
<feature type="transmembrane region" description="Helical" evidence="1">
    <location>
        <begin position="68"/>
        <end position="90"/>
    </location>
</feature>
<protein>
    <submittedName>
        <fullName evidence="2">Uncharacterized protein</fullName>
    </submittedName>
</protein>